<comment type="caution">
    <text evidence="8">The sequence shown here is derived from an EMBL/GenBank/DDBJ whole genome shotgun (WGS) entry which is preliminary data.</text>
</comment>
<evidence type="ECO:0000256" key="3">
    <source>
        <dbReference type="ARBA" id="ARBA00023054"/>
    </source>
</evidence>
<dbReference type="Proteomes" id="UP000486760">
    <property type="component" value="Unassembled WGS sequence"/>
</dbReference>
<comment type="subcellular location">
    <subcellularLocation>
        <location evidence="5">Secreted</location>
    </subcellularLocation>
    <subcellularLocation>
        <location evidence="5">Bacterial flagellum</location>
    </subcellularLocation>
</comment>
<proteinExistence type="inferred from homology"/>
<keyword evidence="4 5" id="KW-0975">Bacterial flagellum</keyword>
<evidence type="ECO:0000256" key="1">
    <source>
        <dbReference type="ARBA" id="ARBA00009764"/>
    </source>
</evidence>
<dbReference type="GO" id="GO:0071973">
    <property type="term" value="P:bacterial-type flagellum-dependent cell motility"/>
    <property type="evidence" value="ECO:0007669"/>
    <property type="project" value="TreeGrafter"/>
</dbReference>
<dbReference type="AlphaFoldDB" id="A0A7V7G2R3"/>
<protein>
    <recommendedName>
        <fullName evidence="5">Flagellar hook-associated protein 2</fullName>
        <shortName evidence="5">HAP2</shortName>
    </recommendedName>
    <alternativeName>
        <fullName evidence="5">Flagellar cap protein</fullName>
    </alternativeName>
</protein>
<dbReference type="Pfam" id="PF02465">
    <property type="entry name" value="FliD_N"/>
    <property type="match status" value="1"/>
</dbReference>
<dbReference type="GO" id="GO:0009421">
    <property type="term" value="C:bacterial-type flagellum filament cap"/>
    <property type="evidence" value="ECO:0007669"/>
    <property type="project" value="InterPro"/>
</dbReference>
<keyword evidence="8" id="KW-0282">Flagellum</keyword>
<dbReference type="InterPro" id="IPR040026">
    <property type="entry name" value="FliD"/>
</dbReference>
<dbReference type="RefSeq" id="WP_149326694.1">
    <property type="nucleotide sequence ID" value="NZ_VTPY01000001.1"/>
</dbReference>
<dbReference type="GO" id="GO:0007155">
    <property type="term" value="P:cell adhesion"/>
    <property type="evidence" value="ECO:0007669"/>
    <property type="project" value="InterPro"/>
</dbReference>
<keyword evidence="8" id="KW-0969">Cilium</keyword>
<dbReference type="InterPro" id="IPR003481">
    <property type="entry name" value="FliD_N"/>
</dbReference>
<evidence type="ECO:0000256" key="2">
    <source>
        <dbReference type="ARBA" id="ARBA00011255"/>
    </source>
</evidence>
<dbReference type="PANTHER" id="PTHR30288:SF0">
    <property type="entry name" value="FLAGELLAR HOOK-ASSOCIATED PROTEIN 2"/>
    <property type="match status" value="1"/>
</dbReference>
<comment type="similarity">
    <text evidence="1 5">Belongs to the FliD family.</text>
</comment>
<keyword evidence="5" id="KW-0964">Secreted</keyword>
<feature type="coiled-coil region" evidence="5">
    <location>
        <begin position="413"/>
        <end position="440"/>
    </location>
</feature>
<dbReference type="GO" id="GO:0005576">
    <property type="term" value="C:extracellular region"/>
    <property type="evidence" value="ECO:0007669"/>
    <property type="project" value="UniProtKB-SubCell"/>
</dbReference>
<keyword evidence="8" id="KW-0966">Cell projection</keyword>
<accession>A0A7V7G2R3</accession>
<evidence type="ECO:0000313" key="9">
    <source>
        <dbReference type="Proteomes" id="UP000486760"/>
    </source>
</evidence>
<feature type="domain" description="Flagellar hook-associated protein 2 N-terminal" evidence="6">
    <location>
        <begin position="11"/>
        <end position="105"/>
    </location>
</feature>
<dbReference type="Pfam" id="PF07196">
    <property type="entry name" value="Flagellin_IN"/>
    <property type="match status" value="1"/>
</dbReference>
<dbReference type="PANTHER" id="PTHR30288">
    <property type="entry name" value="FLAGELLAR CAP/ASSEMBLY PROTEIN FLID"/>
    <property type="match status" value="1"/>
</dbReference>
<feature type="domain" description="Flagellar hook-associated protein 2 C-terminal" evidence="7">
    <location>
        <begin position="235"/>
        <end position="457"/>
    </location>
</feature>
<evidence type="ECO:0000256" key="5">
    <source>
        <dbReference type="RuleBase" id="RU362066"/>
    </source>
</evidence>
<keyword evidence="9" id="KW-1185">Reference proteome</keyword>
<dbReference type="Pfam" id="PF07195">
    <property type="entry name" value="FliD_C"/>
    <property type="match status" value="1"/>
</dbReference>
<evidence type="ECO:0000313" key="8">
    <source>
        <dbReference type="EMBL" id="KAA0014484.1"/>
    </source>
</evidence>
<dbReference type="GO" id="GO:0009424">
    <property type="term" value="C:bacterial-type flagellum hook"/>
    <property type="evidence" value="ECO:0007669"/>
    <property type="project" value="UniProtKB-UniRule"/>
</dbReference>
<gene>
    <name evidence="8" type="primary">fliD</name>
    <name evidence="8" type="ORF">F0A17_02215</name>
</gene>
<comment type="subunit">
    <text evidence="2 5">Homopentamer.</text>
</comment>
<organism evidence="8 9">
    <name type="scientific">Billgrantia pellis</name>
    <dbReference type="NCBI Taxonomy" id="2606936"/>
    <lineage>
        <taxon>Bacteria</taxon>
        <taxon>Pseudomonadati</taxon>
        <taxon>Pseudomonadota</taxon>
        <taxon>Gammaproteobacteria</taxon>
        <taxon>Oceanospirillales</taxon>
        <taxon>Halomonadaceae</taxon>
        <taxon>Billgrantia</taxon>
    </lineage>
</organism>
<dbReference type="EMBL" id="VTPY01000001">
    <property type="protein sequence ID" value="KAA0014484.1"/>
    <property type="molecule type" value="Genomic_DNA"/>
</dbReference>
<evidence type="ECO:0000256" key="4">
    <source>
        <dbReference type="ARBA" id="ARBA00023143"/>
    </source>
</evidence>
<keyword evidence="3 5" id="KW-0175">Coiled coil</keyword>
<dbReference type="InterPro" id="IPR010810">
    <property type="entry name" value="Flagellin_hook_IN_motif"/>
</dbReference>
<comment type="function">
    <text evidence="5">Required for morphogenesis and for the elongation of the flagellar filament by facilitating polymerization of the flagellin monomers at the tip of growing filament. Forms a capping structure, which prevents flagellin subunits (transported through the central channel of the flagellum) from leaking out without polymerization at the distal end.</text>
</comment>
<evidence type="ECO:0000259" key="6">
    <source>
        <dbReference type="Pfam" id="PF02465"/>
    </source>
</evidence>
<name>A0A7V7G2R3_9GAMM</name>
<reference evidence="8 9" key="1">
    <citation type="submission" date="2019-08" db="EMBL/GenBank/DDBJ databases">
        <title>Bioinformatics analysis of the strain L3 and L5.</title>
        <authorList>
            <person name="Li X."/>
        </authorList>
    </citation>
    <scope>NUCLEOTIDE SEQUENCE [LARGE SCALE GENOMIC DNA]</scope>
    <source>
        <strain evidence="8 9">L5</strain>
    </source>
</reference>
<sequence>MASISSLGIGSGLDLNGLLDQLDEAERGKLKPIERQIETQQVKISAYGKLEGALSAFQTAAKALNDASLYQSLSTSVSGDAVQAAAGSDATIGQYDVTVNHLATAGTLASGRLEGIESLDQPLTDSEQTLTLSFANAEGGAGVDVPITIAAGSSLEDIRDAINAHEDAGVTASIVNDGAGYRLALMSSETGQEASITGLTFGDADGNAYTDPNSFFTADVTFSTAEGAGEIAQTGQDASLEVNGIPIVSASNKVEGAIQGVTLNLAEEGSSIVKVEQNTRAVREAITGFVEAFNSLKDTIGELTAFNSESGAAGDLLGDSAVRSIESRLRSVLGGGVAAEEGGFAMLSEIGISLKLDGKLEIDEERLDEVIVNDQDALSAFFAGDSTTGGLAGQLSETVTQLSGSNGALGGAKSGAENRIESLKERYIRMEQSIEGTIARYRTQFGQLDGLIAQMNQTSDYLFQQFDMMNAQLGKK</sequence>
<dbReference type="InterPro" id="IPR010809">
    <property type="entry name" value="FliD_C"/>
</dbReference>
<evidence type="ECO:0000259" key="7">
    <source>
        <dbReference type="Pfam" id="PF07195"/>
    </source>
</evidence>